<accession>A0ABN8EBS0</accession>
<feature type="compositionally biased region" description="Polar residues" evidence="1">
    <location>
        <begin position="297"/>
        <end position="311"/>
    </location>
</feature>
<name>A0ABN8EBS0_CHISP</name>
<sequence>MDEDTKCDSGWNEEGPNFRPSNSGGDYRNNRYNNAYGSYTGGYGPPGFRGPPGPPLGFGPGFGFPPKPMLMWGRGFGPGGPPMKERRVQHEDRAIKYLMSCGLAKESVKNLPREFLQFIEPHSCGICGQNFDSFSMSRVHYNSKSHMKNQKKWLSQKPVMGPNNMRKEMPLRSRELYCELCDIEITSRAHADSHYAGKPHRAIVEGRRQPKNNLLLQPGMGGRLEQVLRRERKHLKAPPQETAEAAVKDPKTVSTDLYCNICKIAVTCTEQLTMHLNGKKHLAKEKHYILTMMKGGNNESNEFSGEATATAQEGDEEDNEEGDAETAEDEKKEEAEDSFDWGNGGGNWDEPETFEPDNN</sequence>
<evidence type="ECO:0000313" key="4">
    <source>
        <dbReference type="Proteomes" id="UP001153292"/>
    </source>
</evidence>
<evidence type="ECO:0000259" key="2">
    <source>
        <dbReference type="PROSITE" id="PS00028"/>
    </source>
</evidence>
<dbReference type="InterPro" id="IPR036236">
    <property type="entry name" value="Znf_C2H2_sf"/>
</dbReference>
<dbReference type="PANTHER" id="PTHR46786">
    <property type="entry name" value="ZINC FINGER MATRIN-TYPE PROTEIN 3"/>
    <property type="match status" value="1"/>
</dbReference>
<dbReference type="InterPro" id="IPR013087">
    <property type="entry name" value="Znf_C2H2_type"/>
</dbReference>
<evidence type="ECO:0000313" key="3">
    <source>
        <dbReference type="EMBL" id="CAH0691303.1"/>
    </source>
</evidence>
<feature type="compositionally biased region" description="Acidic residues" evidence="1">
    <location>
        <begin position="313"/>
        <end position="328"/>
    </location>
</feature>
<feature type="compositionally biased region" description="Acidic residues" evidence="1">
    <location>
        <begin position="349"/>
        <end position="359"/>
    </location>
</feature>
<dbReference type="SUPFAM" id="SSF57667">
    <property type="entry name" value="beta-beta-alpha zinc fingers"/>
    <property type="match status" value="3"/>
</dbReference>
<feature type="domain" description="C2H2-type" evidence="2">
    <location>
        <begin position="259"/>
        <end position="281"/>
    </location>
</feature>
<organism evidence="3 4">
    <name type="scientific">Chilo suppressalis</name>
    <name type="common">Asiatic rice borer moth</name>
    <dbReference type="NCBI Taxonomy" id="168631"/>
    <lineage>
        <taxon>Eukaryota</taxon>
        <taxon>Metazoa</taxon>
        <taxon>Ecdysozoa</taxon>
        <taxon>Arthropoda</taxon>
        <taxon>Hexapoda</taxon>
        <taxon>Insecta</taxon>
        <taxon>Pterygota</taxon>
        <taxon>Neoptera</taxon>
        <taxon>Endopterygota</taxon>
        <taxon>Lepidoptera</taxon>
        <taxon>Glossata</taxon>
        <taxon>Ditrysia</taxon>
        <taxon>Pyraloidea</taxon>
        <taxon>Crambidae</taxon>
        <taxon>Crambinae</taxon>
        <taxon>Chilo</taxon>
    </lineage>
</organism>
<feature type="domain" description="C2H2-type" evidence="2">
    <location>
        <begin position="124"/>
        <end position="146"/>
    </location>
</feature>
<proteinExistence type="predicted"/>
<dbReference type="EMBL" id="OU963898">
    <property type="protein sequence ID" value="CAH0691303.1"/>
    <property type="molecule type" value="Genomic_DNA"/>
</dbReference>
<feature type="region of interest" description="Disordered" evidence="1">
    <location>
        <begin position="295"/>
        <end position="359"/>
    </location>
</feature>
<feature type="region of interest" description="Disordered" evidence="1">
    <location>
        <begin position="1"/>
        <end position="30"/>
    </location>
</feature>
<keyword evidence="4" id="KW-1185">Reference proteome</keyword>
<dbReference type="Pfam" id="PF12874">
    <property type="entry name" value="zf-met"/>
    <property type="match status" value="2"/>
</dbReference>
<dbReference type="InterPro" id="IPR003604">
    <property type="entry name" value="Matrin/U1-like-C_Znf_C2H2"/>
</dbReference>
<dbReference type="Proteomes" id="UP001153292">
    <property type="component" value="Chromosome 5"/>
</dbReference>
<feature type="compositionally biased region" description="Polar residues" evidence="1">
    <location>
        <begin position="19"/>
        <end position="30"/>
    </location>
</feature>
<dbReference type="PROSITE" id="PS00028">
    <property type="entry name" value="ZINC_FINGER_C2H2_1"/>
    <property type="match status" value="2"/>
</dbReference>
<dbReference type="SMART" id="SM00451">
    <property type="entry name" value="ZnF_U1"/>
    <property type="match status" value="3"/>
</dbReference>
<reference evidence="3" key="1">
    <citation type="submission" date="2021-12" db="EMBL/GenBank/DDBJ databases">
        <authorList>
            <person name="King R."/>
        </authorList>
    </citation>
    <scope>NUCLEOTIDE SEQUENCE</scope>
</reference>
<dbReference type="InterPro" id="IPR052644">
    <property type="entry name" value="ZMAT3"/>
</dbReference>
<dbReference type="Gene3D" id="3.30.160.60">
    <property type="entry name" value="Classic Zinc Finger"/>
    <property type="match status" value="3"/>
</dbReference>
<dbReference type="PANTHER" id="PTHR46786:SF1">
    <property type="entry name" value="ZINC FINGER MATRIN-TYPE PROTEIN 3"/>
    <property type="match status" value="1"/>
</dbReference>
<protein>
    <recommendedName>
        <fullName evidence="2">C2H2-type domain-containing protein</fullName>
    </recommendedName>
</protein>
<evidence type="ECO:0000256" key="1">
    <source>
        <dbReference type="SAM" id="MobiDB-lite"/>
    </source>
</evidence>
<gene>
    <name evidence="3" type="ORF">CHILSU_LOCUS9317</name>
</gene>